<evidence type="ECO:0000256" key="2">
    <source>
        <dbReference type="ARBA" id="ARBA00022723"/>
    </source>
</evidence>
<organism evidence="7 8">
    <name type="scientific">Chrysophaeum taylorii</name>
    <dbReference type="NCBI Taxonomy" id="2483200"/>
    <lineage>
        <taxon>Eukaryota</taxon>
        <taxon>Sar</taxon>
        <taxon>Stramenopiles</taxon>
        <taxon>Ochrophyta</taxon>
        <taxon>Pelagophyceae</taxon>
        <taxon>Pelagomonadales</taxon>
        <taxon>Pelagomonadaceae</taxon>
        <taxon>Chrysophaeum</taxon>
    </lineage>
</organism>
<keyword evidence="5" id="KW-0408">Iron</keyword>
<gene>
    <name evidence="7" type="ORF">CTAYLR_003658</name>
</gene>
<keyword evidence="4" id="KW-0560">Oxidoreductase</keyword>
<dbReference type="InterPro" id="IPR005123">
    <property type="entry name" value="Oxoglu/Fe-dep_dioxygenase_dom"/>
</dbReference>
<feature type="domain" description="Fe2OG dioxygenase" evidence="6">
    <location>
        <begin position="124"/>
        <end position="254"/>
    </location>
</feature>
<dbReference type="GO" id="GO:0005783">
    <property type="term" value="C:endoplasmic reticulum"/>
    <property type="evidence" value="ECO:0007669"/>
    <property type="project" value="TreeGrafter"/>
</dbReference>
<dbReference type="Proteomes" id="UP001230188">
    <property type="component" value="Unassembled WGS sequence"/>
</dbReference>
<sequence>MRRWVVALIIRRCQALSRGPEFVRQQGVPTVFEEWSLVKGGDALGEAARRCVGVDGVEDGMLVLNALSYAECEAVIASAESKVASFDAGKNRHGALQVWVGESWASEMARRLEPFVADDDGSFEINRRLRIYRYAPDGSEEFARHVDAAFDKSVLSQRGEIVSDDAKRSRLSVLLYLNADFEGGETAFYAPEVEGGDLLTAVKPVPGAALLFPQASDEEMDFARARWSQHAGVPVTAGRCKYVVRTDAVFDAMPSNDVAVARAVLGETCSPDSGRHLYSPYMGVEAVAPLLYALVRFLKPRRVAEVGAGFTTLGILRALRDNDRELARLARLPPDARALLDWPWTVDLETARDQPATLHCIDDCTHTAASATRVEEAARDLRLQEYLAPLDRRDAFDAVFRSESVDLFWLDFGASDRLPDYLTTVVIPALRPGGFVAIHSTLTNRATRAWLETLRDGDWPPARNLHHVSLLEPHKRFQNSITILQKRRANDGARFSEPLYSIKP</sequence>
<dbReference type="GO" id="GO:0005506">
    <property type="term" value="F:iron ion binding"/>
    <property type="evidence" value="ECO:0007669"/>
    <property type="project" value="InterPro"/>
</dbReference>
<evidence type="ECO:0000256" key="5">
    <source>
        <dbReference type="ARBA" id="ARBA00023004"/>
    </source>
</evidence>
<dbReference type="PANTHER" id="PTHR10869:SF226">
    <property type="entry name" value="PROLYL 4-HYDROXYLASE ALPHA SUBUNIT DOMAIN-CONTAINING PROTEIN"/>
    <property type="match status" value="1"/>
</dbReference>
<dbReference type="GO" id="GO:0031418">
    <property type="term" value="F:L-ascorbic acid binding"/>
    <property type="evidence" value="ECO:0007669"/>
    <property type="project" value="InterPro"/>
</dbReference>
<dbReference type="GO" id="GO:0004656">
    <property type="term" value="F:procollagen-proline 4-dioxygenase activity"/>
    <property type="evidence" value="ECO:0007669"/>
    <property type="project" value="TreeGrafter"/>
</dbReference>
<evidence type="ECO:0000313" key="8">
    <source>
        <dbReference type="Proteomes" id="UP001230188"/>
    </source>
</evidence>
<keyword evidence="8" id="KW-1185">Reference proteome</keyword>
<comment type="cofactor">
    <cofactor evidence="1">
        <name>L-ascorbate</name>
        <dbReference type="ChEBI" id="CHEBI:38290"/>
    </cofactor>
</comment>
<evidence type="ECO:0000259" key="6">
    <source>
        <dbReference type="PROSITE" id="PS51471"/>
    </source>
</evidence>
<dbReference type="PANTHER" id="PTHR10869">
    <property type="entry name" value="PROLYL 4-HYDROXYLASE ALPHA SUBUNIT"/>
    <property type="match status" value="1"/>
</dbReference>
<keyword evidence="2" id="KW-0479">Metal-binding</keyword>
<accession>A0AAD7XNE8</accession>
<comment type="caution">
    <text evidence="7">The sequence shown here is derived from an EMBL/GenBank/DDBJ whole genome shotgun (WGS) entry which is preliminary data.</text>
</comment>
<dbReference type="PROSITE" id="PS51471">
    <property type="entry name" value="FE2OG_OXY"/>
    <property type="match status" value="1"/>
</dbReference>
<name>A0AAD7XNE8_9STRA</name>
<evidence type="ECO:0000313" key="7">
    <source>
        <dbReference type="EMBL" id="KAJ8602220.1"/>
    </source>
</evidence>
<dbReference type="EMBL" id="JAQMWT010000388">
    <property type="protein sequence ID" value="KAJ8602220.1"/>
    <property type="molecule type" value="Genomic_DNA"/>
</dbReference>
<keyword evidence="3" id="KW-0223">Dioxygenase</keyword>
<dbReference type="Pfam" id="PF13578">
    <property type="entry name" value="Methyltransf_24"/>
    <property type="match status" value="1"/>
</dbReference>
<dbReference type="InterPro" id="IPR006620">
    <property type="entry name" value="Pro_4_hyd_alph"/>
</dbReference>
<dbReference type="SUPFAM" id="SSF53335">
    <property type="entry name" value="S-adenosyl-L-methionine-dependent methyltransferases"/>
    <property type="match status" value="1"/>
</dbReference>
<protein>
    <recommendedName>
        <fullName evidence="6">Fe2OG dioxygenase domain-containing protein</fullName>
    </recommendedName>
</protein>
<reference evidence="7" key="1">
    <citation type="submission" date="2023-01" db="EMBL/GenBank/DDBJ databases">
        <title>Metagenome sequencing of chrysophaentin producing Chrysophaeum taylorii.</title>
        <authorList>
            <person name="Davison J."/>
            <person name="Bewley C."/>
        </authorList>
    </citation>
    <scope>NUCLEOTIDE SEQUENCE</scope>
    <source>
        <strain evidence="7">NIES-1699</strain>
    </source>
</reference>
<dbReference type="SMART" id="SM00702">
    <property type="entry name" value="P4Hc"/>
    <property type="match status" value="1"/>
</dbReference>
<dbReference type="InterPro" id="IPR029063">
    <property type="entry name" value="SAM-dependent_MTases_sf"/>
</dbReference>
<evidence type="ECO:0000256" key="1">
    <source>
        <dbReference type="ARBA" id="ARBA00001961"/>
    </source>
</evidence>
<proteinExistence type="predicted"/>
<dbReference type="Pfam" id="PF13640">
    <property type="entry name" value="2OG-FeII_Oxy_3"/>
    <property type="match status" value="1"/>
</dbReference>
<evidence type="ECO:0000256" key="4">
    <source>
        <dbReference type="ARBA" id="ARBA00023002"/>
    </source>
</evidence>
<dbReference type="InterPro" id="IPR045054">
    <property type="entry name" value="P4HA-like"/>
</dbReference>
<dbReference type="InterPro" id="IPR044862">
    <property type="entry name" value="Pro_4_hyd_alph_FE2OG_OXY"/>
</dbReference>
<dbReference type="AlphaFoldDB" id="A0AAD7XNE8"/>
<evidence type="ECO:0000256" key="3">
    <source>
        <dbReference type="ARBA" id="ARBA00022964"/>
    </source>
</evidence>
<dbReference type="Gene3D" id="3.40.50.150">
    <property type="entry name" value="Vaccinia Virus protein VP39"/>
    <property type="match status" value="1"/>
</dbReference>
<dbReference type="Gene3D" id="2.60.120.620">
    <property type="entry name" value="q2cbj1_9rhob like domain"/>
    <property type="match status" value="1"/>
</dbReference>